<dbReference type="Pfam" id="PF12223">
    <property type="entry name" value="DUF3602"/>
    <property type="match status" value="1"/>
</dbReference>
<evidence type="ECO:0000256" key="1">
    <source>
        <dbReference type="SAM" id="MobiDB-lite"/>
    </source>
</evidence>
<feature type="region of interest" description="Disordered" evidence="1">
    <location>
        <begin position="1"/>
        <end position="71"/>
    </location>
</feature>
<feature type="region of interest" description="Disordered" evidence="1">
    <location>
        <begin position="101"/>
        <end position="150"/>
    </location>
</feature>
<feature type="compositionally biased region" description="Low complexity" evidence="1">
    <location>
        <begin position="119"/>
        <end position="129"/>
    </location>
</feature>
<sequence length="150" mass="15976">SYHITEPHPSVPASHYFHTGRGGAGNYHHVDPKHITHSTTATGPASRVKLTPPPPNAIFMAGRGGAGNAHPQKERAIFSFDEELEQQKLITEHSAPVYHIGRGGAGNAVDEVHPHRHGSTSSSASSAGSHHGKARHSLEGAWNRVSRSLS</sequence>
<accession>A0A6A6P4D0</accession>
<dbReference type="EMBL" id="MU001677">
    <property type="protein sequence ID" value="KAF2458647.1"/>
    <property type="molecule type" value="Genomic_DNA"/>
</dbReference>
<protein>
    <submittedName>
        <fullName evidence="2">Uncharacterized protein</fullName>
    </submittedName>
</protein>
<dbReference type="AlphaFoldDB" id="A0A6A6P4D0"/>
<evidence type="ECO:0000313" key="2">
    <source>
        <dbReference type="EMBL" id="KAF2458647.1"/>
    </source>
</evidence>
<keyword evidence="3" id="KW-1185">Reference proteome</keyword>
<dbReference type="Proteomes" id="UP000799766">
    <property type="component" value="Unassembled WGS sequence"/>
</dbReference>
<reference evidence="2" key="1">
    <citation type="journal article" date="2020" name="Stud. Mycol.">
        <title>101 Dothideomycetes genomes: a test case for predicting lifestyles and emergence of pathogens.</title>
        <authorList>
            <person name="Haridas S."/>
            <person name="Albert R."/>
            <person name="Binder M."/>
            <person name="Bloem J."/>
            <person name="Labutti K."/>
            <person name="Salamov A."/>
            <person name="Andreopoulos B."/>
            <person name="Baker S."/>
            <person name="Barry K."/>
            <person name="Bills G."/>
            <person name="Bluhm B."/>
            <person name="Cannon C."/>
            <person name="Castanera R."/>
            <person name="Culley D."/>
            <person name="Daum C."/>
            <person name="Ezra D."/>
            <person name="Gonzalez J."/>
            <person name="Henrissat B."/>
            <person name="Kuo A."/>
            <person name="Liang C."/>
            <person name="Lipzen A."/>
            <person name="Lutzoni F."/>
            <person name="Magnuson J."/>
            <person name="Mondo S."/>
            <person name="Nolan M."/>
            <person name="Ohm R."/>
            <person name="Pangilinan J."/>
            <person name="Park H.-J."/>
            <person name="Ramirez L."/>
            <person name="Alfaro M."/>
            <person name="Sun H."/>
            <person name="Tritt A."/>
            <person name="Yoshinaga Y."/>
            <person name="Zwiers L.-H."/>
            <person name="Turgeon B."/>
            <person name="Goodwin S."/>
            <person name="Spatafora J."/>
            <person name="Crous P."/>
            <person name="Grigoriev I."/>
        </authorList>
    </citation>
    <scope>NUCLEOTIDE SEQUENCE</scope>
    <source>
        <strain evidence="2">ATCC 16933</strain>
    </source>
</reference>
<dbReference type="OrthoDB" id="5424462at2759"/>
<dbReference type="InterPro" id="IPR053203">
    <property type="entry name" value="Cisplatin_resist-associated"/>
</dbReference>
<name>A0A6A6P4D0_9PEZI</name>
<dbReference type="PANTHER" id="PTHR34693:SF2">
    <property type="entry name" value="DUF3602 DOMAIN-CONTAINING PROTEIN"/>
    <property type="match status" value="1"/>
</dbReference>
<evidence type="ECO:0000313" key="3">
    <source>
        <dbReference type="Proteomes" id="UP000799766"/>
    </source>
</evidence>
<feature type="non-terminal residue" evidence="2">
    <location>
        <position position="1"/>
    </location>
</feature>
<feature type="non-terminal residue" evidence="2">
    <location>
        <position position="150"/>
    </location>
</feature>
<proteinExistence type="predicted"/>
<dbReference type="InterPro" id="IPR022024">
    <property type="entry name" value="DUF3602"/>
</dbReference>
<dbReference type="PANTHER" id="PTHR34693">
    <property type="entry name" value="PROTEIN PAR32"/>
    <property type="match status" value="1"/>
</dbReference>
<gene>
    <name evidence="2" type="ORF">BDY21DRAFT_270150</name>
</gene>
<organism evidence="2 3">
    <name type="scientific">Lineolata rhizophorae</name>
    <dbReference type="NCBI Taxonomy" id="578093"/>
    <lineage>
        <taxon>Eukaryota</taxon>
        <taxon>Fungi</taxon>
        <taxon>Dikarya</taxon>
        <taxon>Ascomycota</taxon>
        <taxon>Pezizomycotina</taxon>
        <taxon>Dothideomycetes</taxon>
        <taxon>Dothideomycetes incertae sedis</taxon>
        <taxon>Lineolatales</taxon>
        <taxon>Lineolataceae</taxon>
        <taxon>Lineolata</taxon>
    </lineage>
</organism>